<dbReference type="GeneID" id="71999285"/>
<feature type="compositionally biased region" description="Basic and acidic residues" evidence="1">
    <location>
        <begin position="473"/>
        <end position="482"/>
    </location>
</feature>
<evidence type="ECO:0000256" key="1">
    <source>
        <dbReference type="SAM" id="MobiDB-lite"/>
    </source>
</evidence>
<comment type="caution">
    <text evidence="2">The sequence shown here is derived from an EMBL/GenBank/DDBJ whole genome shotgun (WGS) entry which is preliminary data.</text>
</comment>
<protein>
    <recommendedName>
        <fullName evidence="4">F-box domain-containing protein</fullName>
    </recommendedName>
</protein>
<name>A0ABQ8KR58_9APHY</name>
<evidence type="ECO:0000313" key="2">
    <source>
        <dbReference type="EMBL" id="KAH9841116.1"/>
    </source>
</evidence>
<feature type="region of interest" description="Disordered" evidence="1">
    <location>
        <begin position="1"/>
        <end position="22"/>
    </location>
</feature>
<dbReference type="EMBL" id="JADCUA010000004">
    <property type="protein sequence ID" value="KAH9841116.1"/>
    <property type="molecule type" value="Genomic_DNA"/>
</dbReference>
<evidence type="ECO:0000313" key="3">
    <source>
        <dbReference type="Proteomes" id="UP000814176"/>
    </source>
</evidence>
<organism evidence="2 3">
    <name type="scientific">Rhodofomes roseus</name>
    <dbReference type="NCBI Taxonomy" id="34475"/>
    <lineage>
        <taxon>Eukaryota</taxon>
        <taxon>Fungi</taxon>
        <taxon>Dikarya</taxon>
        <taxon>Basidiomycota</taxon>
        <taxon>Agaricomycotina</taxon>
        <taxon>Agaricomycetes</taxon>
        <taxon>Polyporales</taxon>
        <taxon>Rhodofomes</taxon>
    </lineage>
</organism>
<dbReference type="Proteomes" id="UP000814176">
    <property type="component" value="Unassembled WGS sequence"/>
</dbReference>
<sequence length="482" mass="53649">MKEGVSTGTAAFGGSPQDAPAPRLPTEICGRIIDHVAAGLDIVYSVLDGNPHLLALQSCALVCRDWYYHTWYHLRQRVHLRDRDDIRLLSRTLRDRPRLRGVVQQVVISGHAQQSVVQHLELFTAMLAGKLPALSRIAIEDVEWTVGSMRMEGFGYLATFNLVHTLEITDVTVPSIAQLARLISALHGLSFLRFFGVDCSQNPPASLVSLPLNSANLESLEVRWAAPAVEDFLVRIIQEASRVHYLAFGVDGNVDIFSMGSRSQTLLDASAASVEALKLIIPNILVSDGTVDAIVERHYNLSRLESLWHLEITLPYYPFVAWSWIPHIISRVTSKHLMAMSIVFTIRANHAADDVDGALTMMEEDNILVRLDDMLQTECFANIAPGGVCLGFDHIRWLSYGKLSGTESSFRERCNQWDELMMRKLVVCNGRGILTTAHGKKELLDWRVTMNSMHTKTQHRKTKTGGGAQGEDQPEHTPDTPG</sequence>
<keyword evidence="3" id="KW-1185">Reference proteome</keyword>
<reference evidence="2 3" key="1">
    <citation type="journal article" date="2021" name="Environ. Microbiol.">
        <title>Gene family expansions and transcriptome signatures uncover fungal adaptations to wood decay.</title>
        <authorList>
            <person name="Hage H."/>
            <person name="Miyauchi S."/>
            <person name="Viragh M."/>
            <person name="Drula E."/>
            <person name="Min B."/>
            <person name="Chaduli D."/>
            <person name="Navarro D."/>
            <person name="Favel A."/>
            <person name="Norest M."/>
            <person name="Lesage-Meessen L."/>
            <person name="Balint B."/>
            <person name="Merenyi Z."/>
            <person name="de Eugenio L."/>
            <person name="Morin E."/>
            <person name="Martinez A.T."/>
            <person name="Baldrian P."/>
            <person name="Stursova M."/>
            <person name="Martinez M.J."/>
            <person name="Novotny C."/>
            <person name="Magnuson J.K."/>
            <person name="Spatafora J.W."/>
            <person name="Maurice S."/>
            <person name="Pangilinan J."/>
            <person name="Andreopoulos W."/>
            <person name="LaButti K."/>
            <person name="Hundley H."/>
            <person name="Na H."/>
            <person name="Kuo A."/>
            <person name="Barry K."/>
            <person name="Lipzen A."/>
            <person name="Henrissat B."/>
            <person name="Riley R."/>
            <person name="Ahrendt S."/>
            <person name="Nagy L.G."/>
            <person name="Grigoriev I.V."/>
            <person name="Martin F."/>
            <person name="Rosso M.N."/>
        </authorList>
    </citation>
    <scope>NUCLEOTIDE SEQUENCE [LARGE SCALE GENOMIC DNA]</scope>
    <source>
        <strain evidence="2 3">CIRM-BRFM 1785</strain>
    </source>
</reference>
<gene>
    <name evidence="2" type="ORF">C8Q71DRAFT_439540</name>
</gene>
<evidence type="ECO:0008006" key="4">
    <source>
        <dbReference type="Google" id="ProtNLM"/>
    </source>
</evidence>
<proteinExistence type="predicted"/>
<feature type="region of interest" description="Disordered" evidence="1">
    <location>
        <begin position="454"/>
        <end position="482"/>
    </location>
</feature>
<dbReference type="RefSeq" id="XP_047782582.1">
    <property type="nucleotide sequence ID" value="XM_047918553.1"/>
</dbReference>
<accession>A0ABQ8KR58</accession>